<evidence type="ECO:0000313" key="10">
    <source>
        <dbReference type="EMBL" id="XCA34789.1"/>
    </source>
</evidence>
<dbReference type="GO" id="GO:0030245">
    <property type="term" value="P:cellulose catabolic process"/>
    <property type="evidence" value="ECO:0007669"/>
    <property type="project" value="UniProtKB-KW"/>
</dbReference>
<keyword evidence="4" id="KW-0119">Carbohydrate metabolism</keyword>
<accession>A0AAU7YMT6</accession>
<comment type="similarity">
    <text evidence="1 7">Belongs to the glycosyl hydrolase 5 (cellulase A) family.</text>
</comment>
<keyword evidence="3" id="KW-0136">Cellulose degradation</keyword>
<evidence type="ECO:0000256" key="2">
    <source>
        <dbReference type="ARBA" id="ARBA00022801"/>
    </source>
</evidence>
<organism evidence="10">
    <name type="scientific">Wolbachia endosymbiont of Oeneis ivallda</name>
    <dbReference type="NCBI Taxonomy" id="3171168"/>
    <lineage>
        <taxon>Bacteria</taxon>
        <taxon>Pseudomonadati</taxon>
        <taxon>Pseudomonadota</taxon>
        <taxon>Alphaproteobacteria</taxon>
        <taxon>Rickettsiales</taxon>
        <taxon>Anaplasmataceae</taxon>
        <taxon>Wolbachieae</taxon>
        <taxon>Wolbachia</taxon>
    </lineage>
</organism>
<evidence type="ECO:0000256" key="7">
    <source>
        <dbReference type="RuleBase" id="RU361153"/>
    </source>
</evidence>
<dbReference type="PANTHER" id="PTHR31297:SF41">
    <property type="entry name" value="ENDOGLUCANASE, PUTATIVE (AFU_ORTHOLOGUE AFUA_5G01830)-RELATED"/>
    <property type="match status" value="1"/>
</dbReference>
<dbReference type="InterPro" id="IPR001547">
    <property type="entry name" value="Glyco_hydro_5"/>
</dbReference>
<evidence type="ECO:0000256" key="4">
    <source>
        <dbReference type="ARBA" id="ARBA00023277"/>
    </source>
</evidence>
<evidence type="ECO:0000256" key="8">
    <source>
        <dbReference type="SAM" id="SignalP"/>
    </source>
</evidence>
<sequence length="399" mass="46322">MKIFLLITAVLYSIVFCNASAKSIPENSKMLFWQTGVRKGANVFNRKVDSDLIKAAKEYKIGFIRLAPDKFETTQRDFLLGNADNYPGLISKDLKVLKDVLDAFHQQKIPVVLTMLSLPGSRWKQNNNDKDDLRLWSDQAFQKQAAKFWQDLAKELKDHPAIVGYNILNEPHPERLYNTADSAIYNVEQSKVQKNLFGFYSSVVNSIRQVDSETPIILDSSSYADSNTFNKFEPVSDKNVLYSFHIYEPFAYTNLKLNQGNFAYPGHVQSFDAKKVEYWNKGKLRSYIEPVKIFQERYNIPDYKILAGEFGGHRCSKGLENYFRDLTSIFNEYNWHFAVYGFREDMWDGMDYELGSKKLPWKDWQAIEEGRMKKSYLPDNPVFKILREEWSSQLAGHSS</sequence>
<reference evidence="10" key="1">
    <citation type="submission" date="2024-06" db="EMBL/GenBank/DDBJ databases">
        <title>Genome assembly of the Oeneis chryxus ivallda.</title>
        <authorList>
            <person name="MacDonald Z."/>
            <person name="Shaffer H.B."/>
            <person name="Gillespie T."/>
            <person name="Marimuthu M.P.A."/>
            <person name="Nguyen O."/>
            <person name="Fairbairn C.W."/>
            <person name="Seligmann W.E."/>
            <person name="Escalona M."/>
            <person name="Miller C."/>
            <person name="Toffelmier E."/>
        </authorList>
    </citation>
    <scope>NUCLEOTIDE SEQUENCE</scope>
    <source>
        <strain evidence="10">CCGP_102_HBS-TG_Oc004</strain>
    </source>
</reference>
<protein>
    <submittedName>
        <fullName evidence="10">Cellulase family glycosylhydrolase</fullName>
    </submittedName>
</protein>
<gene>
    <name evidence="10" type="ORF">ABS861_05410</name>
</gene>
<feature type="chain" id="PRO_5043605296" evidence="8">
    <location>
        <begin position="22"/>
        <end position="399"/>
    </location>
</feature>
<dbReference type="GO" id="GO:0008422">
    <property type="term" value="F:beta-glucosidase activity"/>
    <property type="evidence" value="ECO:0007669"/>
    <property type="project" value="TreeGrafter"/>
</dbReference>
<feature type="domain" description="Glycoside hydrolase family 5" evidence="9">
    <location>
        <begin position="44"/>
        <end position="337"/>
    </location>
</feature>
<dbReference type="EMBL" id="CP158587">
    <property type="protein sequence ID" value="XCA34789.1"/>
    <property type="molecule type" value="Genomic_DNA"/>
</dbReference>
<dbReference type="AlphaFoldDB" id="A0AAU7YMT6"/>
<keyword evidence="2 7" id="KW-0378">Hydrolase</keyword>
<keyword evidence="8" id="KW-0732">Signal</keyword>
<evidence type="ECO:0000256" key="6">
    <source>
        <dbReference type="ARBA" id="ARBA00023326"/>
    </source>
</evidence>
<dbReference type="GO" id="GO:0005576">
    <property type="term" value="C:extracellular region"/>
    <property type="evidence" value="ECO:0007669"/>
    <property type="project" value="TreeGrafter"/>
</dbReference>
<keyword evidence="6" id="KW-0624">Polysaccharide degradation</keyword>
<evidence type="ECO:0000256" key="1">
    <source>
        <dbReference type="ARBA" id="ARBA00005641"/>
    </source>
</evidence>
<dbReference type="SUPFAM" id="SSF51445">
    <property type="entry name" value="(Trans)glycosidases"/>
    <property type="match status" value="1"/>
</dbReference>
<dbReference type="GO" id="GO:0009986">
    <property type="term" value="C:cell surface"/>
    <property type="evidence" value="ECO:0007669"/>
    <property type="project" value="TreeGrafter"/>
</dbReference>
<evidence type="ECO:0000256" key="3">
    <source>
        <dbReference type="ARBA" id="ARBA00023001"/>
    </source>
</evidence>
<evidence type="ECO:0000259" key="9">
    <source>
        <dbReference type="Pfam" id="PF00150"/>
    </source>
</evidence>
<dbReference type="InterPro" id="IPR017853">
    <property type="entry name" value="GH"/>
</dbReference>
<proteinExistence type="inferred from homology"/>
<evidence type="ECO:0000256" key="5">
    <source>
        <dbReference type="ARBA" id="ARBA00023295"/>
    </source>
</evidence>
<dbReference type="InterPro" id="IPR050386">
    <property type="entry name" value="Glycosyl_hydrolase_5"/>
</dbReference>
<feature type="signal peptide" evidence="8">
    <location>
        <begin position="1"/>
        <end position="21"/>
    </location>
</feature>
<name>A0AAU7YMT6_9RICK</name>
<dbReference type="Gene3D" id="3.20.20.80">
    <property type="entry name" value="Glycosidases"/>
    <property type="match status" value="1"/>
</dbReference>
<dbReference type="Pfam" id="PF00150">
    <property type="entry name" value="Cellulase"/>
    <property type="match status" value="1"/>
</dbReference>
<keyword evidence="5 7" id="KW-0326">Glycosidase</keyword>
<dbReference type="PROSITE" id="PS00659">
    <property type="entry name" value="GLYCOSYL_HYDROL_F5"/>
    <property type="match status" value="1"/>
</dbReference>
<dbReference type="InterPro" id="IPR018087">
    <property type="entry name" value="Glyco_hydro_5_CS"/>
</dbReference>
<dbReference type="PANTHER" id="PTHR31297">
    <property type="entry name" value="GLUCAN ENDO-1,6-BETA-GLUCOSIDASE B"/>
    <property type="match status" value="1"/>
</dbReference>